<comment type="caution">
    <text evidence="1">The sequence shown here is derived from an EMBL/GenBank/DDBJ whole genome shotgun (WGS) entry which is preliminary data.</text>
</comment>
<organism evidence="1 2">
    <name type="scientific">Phytophthora megakarya</name>
    <dbReference type="NCBI Taxonomy" id="4795"/>
    <lineage>
        <taxon>Eukaryota</taxon>
        <taxon>Sar</taxon>
        <taxon>Stramenopiles</taxon>
        <taxon>Oomycota</taxon>
        <taxon>Peronosporomycetes</taxon>
        <taxon>Peronosporales</taxon>
        <taxon>Peronosporaceae</taxon>
        <taxon>Phytophthora</taxon>
    </lineage>
</organism>
<sequence length="81" mass="8980">MMSHISGAIERNTGTCLPTSLTEQHAANLCIAAVNRLSLGFSQRSRRPTQLKSATMLRVLKETSHANNANARTISFRKRKK</sequence>
<keyword evidence="2" id="KW-1185">Reference proteome</keyword>
<dbReference type="EMBL" id="NBNE01007591">
    <property type="protein sequence ID" value="OWZ00459.1"/>
    <property type="molecule type" value="Genomic_DNA"/>
</dbReference>
<proteinExistence type="predicted"/>
<dbReference type="OrthoDB" id="10412166at2759"/>
<reference evidence="2" key="1">
    <citation type="submission" date="2017-03" db="EMBL/GenBank/DDBJ databases">
        <title>Phytopthora megakarya and P. palmivora, two closely related causual agents of cacao black pod achieved similar genome size and gene model numbers by different mechanisms.</title>
        <authorList>
            <person name="Ali S."/>
            <person name="Shao J."/>
            <person name="Larry D.J."/>
            <person name="Kronmiller B."/>
            <person name="Shen D."/>
            <person name="Strem M.D."/>
            <person name="Melnick R.L."/>
            <person name="Guiltinan M.J."/>
            <person name="Tyler B.M."/>
            <person name="Meinhardt L.W."/>
            <person name="Bailey B.A."/>
        </authorList>
    </citation>
    <scope>NUCLEOTIDE SEQUENCE [LARGE SCALE GENOMIC DNA]</scope>
    <source>
        <strain evidence="2">zdho120</strain>
    </source>
</reference>
<dbReference type="AlphaFoldDB" id="A0A225V674"/>
<name>A0A225V674_9STRA</name>
<evidence type="ECO:0000313" key="2">
    <source>
        <dbReference type="Proteomes" id="UP000198211"/>
    </source>
</evidence>
<gene>
    <name evidence="1" type="ORF">PHMEG_00028344</name>
</gene>
<accession>A0A225V674</accession>
<dbReference type="Proteomes" id="UP000198211">
    <property type="component" value="Unassembled WGS sequence"/>
</dbReference>
<protein>
    <submittedName>
        <fullName evidence="1">Uncharacterized protein</fullName>
    </submittedName>
</protein>
<evidence type="ECO:0000313" key="1">
    <source>
        <dbReference type="EMBL" id="OWZ00459.1"/>
    </source>
</evidence>